<keyword evidence="1" id="KW-0175">Coiled coil</keyword>
<evidence type="ECO:0000256" key="1">
    <source>
        <dbReference type="SAM" id="Coils"/>
    </source>
</evidence>
<evidence type="ECO:0000313" key="2">
    <source>
        <dbReference type="EMBL" id="SVC29771.1"/>
    </source>
</evidence>
<feature type="non-terminal residue" evidence="2">
    <location>
        <position position="1"/>
    </location>
</feature>
<name>A0A382L4F4_9ZZZZ</name>
<gene>
    <name evidence="2" type="ORF">METZ01_LOCUS282625</name>
</gene>
<accession>A0A382L4F4</accession>
<organism evidence="2">
    <name type="scientific">marine metagenome</name>
    <dbReference type="NCBI Taxonomy" id="408172"/>
    <lineage>
        <taxon>unclassified sequences</taxon>
        <taxon>metagenomes</taxon>
        <taxon>ecological metagenomes</taxon>
    </lineage>
</organism>
<proteinExistence type="predicted"/>
<reference evidence="2" key="1">
    <citation type="submission" date="2018-05" db="EMBL/GenBank/DDBJ databases">
        <authorList>
            <person name="Lanie J.A."/>
            <person name="Ng W.-L."/>
            <person name="Kazmierczak K.M."/>
            <person name="Andrzejewski T.M."/>
            <person name="Davidsen T.M."/>
            <person name="Wayne K.J."/>
            <person name="Tettelin H."/>
            <person name="Glass J.I."/>
            <person name="Rusch D."/>
            <person name="Podicherti R."/>
            <person name="Tsui H.-C.T."/>
            <person name="Winkler M.E."/>
        </authorList>
    </citation>
    <scope>NUCLEOTIDE SEQUENCE</scope>
</reference>
<dbReference type="AlphaFoldDB" id="A0A382L4F4"/>
<sequence length="285" mass="33000">EINAITQDTNRRAIARDNKEEIQDAVKQFIYEAGLEVENIKKNSNAAERFVMYLAISESIKMNSNIKVEIINTIQGKKEFKAVMDSIENGMNDSFEMISEIDLEELRKFHKANEKLNSLLLEYNNTEDELDIKIKGKKEIEDNILKEKEQIERNVLKTSEQLNAELEKNRRFTKRIQRLLLFALTGGISAIINRSRNNAKKRKIKSITEKGNKDLESITETGNKELNQIKPEITLLIEKLKKIIPENLINEFEAMEKTISKKYENLENYMAFDFLASAISTHAKK</sequence>
<protein>
    <submittedName>
        <fullName evidence="2">Uncharacterized protein</fullName>
    </submittedName>
</protein>
<feature type="coiled-coil region" evidence="1">
    <location>
        <begin position="109"/>
        <end position="168"/>
    </location>
</feature>
<dbReference type="EMBL" id="UINC01083753">
    <property type="protein sequence ID" value="SVC29771.1"/>
    <property type="molecule type" value="Genomic_DNA"/>
</dbReference>